<dbReference type="GO" id="GO:0030001">
    <property type="term" value="P:metal ion transport"/>
    <property type="evidence" value="ECO:0007669"/>
    <property type="project" value="InterPro"/>
</dbReference>
<dbReference type="GO" id="GO:0007034">
    <property type="term" value="P:vacuolar transport"/>
    <property type="evidence" value="ECO:0007669"/>
    <property type="project" value="InterPro"/>
</dbReference>
<evidence type="ECO:0000256" key="2">
    <source>
        <dbReference type="ARBA" id="ARBA00022692"/>
    </source>
</evidence>
<dbReference type="GO" id="GO:0031398">
    <property type="term" value="P:positive regulation of protein ubiquitination"/>
    <property type="evidence" value="ECO:0007669"/>
    <property type="project" value="TreeGrafter"/>
</dbReference>
<feature type="compositionally biased region" description="Basic and acidic residues" evidence="5">
    <location>
        <begin position="36"/>
        <end position="48"/>
    </location>
</feature>
<dbReference type="AlphaFoldDB" id="A0A9P3FWW1"/>
<evidence type="ECO:0000313" key="8">
    <source>
        <dbReference type="Proteomes" id="UP000703269"/>
    </source>
</evidence>
<evidence type="ECO:0000256" key="4">
    <source>
        <dbReference type="ARBA" id="ARBA00023136"/>
    </source>
</evidence>
<feature type="compositionally biased region" description="Low complexity" evidence="5">
    <location>
        <begin position="61"/>
        <end position="72"/>
    </location>
</feature>
<organism evidence="7 8">
    <name type="scientific">Phanerochaete sordida</name>
    <dbReference type="NCBI Taxonomy" id="48140"/>
    <lineage>
        <taxon>Eukaryota</taxon>
        <taxon>Fungi</taxon>
        <taxon>Dikarya</taxon>
        <taxon>Basidiomycota</taxon>
        <taxon>Agaricomycotina</taxon>
        <taxon>Agaricomycetes</taxon>
        <taxon>Polyporales</taxon>
        <taxon>Phanerochaetaceae</taxon>
        <taxon>Phanerochaete</taxon>
    </lineage>
</organism>
<keyword evidence="2 6" id="KW-0812">Transmembrane</keyword>
<keyword evidence="3 6" id="KW-1133">Transmembrane helix</keyword>
<evidence type="ECO:0000313" key="7">
    <source>
        <dbReference type="EMBL" id="GJE84068.1"/>
    </source>
</evidence>
<proteinExistence type="predicted"/>
<keyword evidence="4 6" id="KW-0472">Membrane</keyword>
<dbReference type="GO" id="GO:0016020">
    <property type="term" value="C:membrane"/>
    <property type="evidence" value="ECO:0007669"/>
    <property type="project" value="UniProtKB-SubCell"/>
</dbReference>
<evidence type="ECO:0000256" key="5">
    <source>
        <dbReference type="SAM" id="MobiDB-lite"/>
    </source>
</evidence>
<dbReference type="GO" id="GO:0048471">
    <property type="term" value="C:perinuclear region of cytoplasm"/>
    <property type="evidence" value="ECO:0007669"/>
    <property type="project" value="TreeGrafter"/>
</dbReference>
<dbReference type="Pfam" id="PF10176">
    <property type="entry name" value="NEDD4_Bsd2"/>
    <property type="match status" value="1"/>
</dbReference>
<reference evidence="7 8" key="1">
    <citation type="submission" date="2021-08" db="EMBL/GenBank/DDBJ databases">
        <title>Draft Genome Sequence of Phanerochaete sordida strain YK-624.</title>
        <authorList>
            <person name="Mori T."/>
            <person name="Dohra H."/>
            <person name="Suzuki T."/>
            <person name="Kawagishi H."/>
            <person name="Hirai H."/>
        </authorList>
    </citation>
    <scope>NUCLEOTIDE SEQUENCE [LARGE SCALE GENOMIC DNA]</scope>
    <source>
        <strain evidence="7 8">YK-624</strain>
    </source>
</reference>
<dbReference type="CDD" id="cd22212">
    <property type="entry name" value="NDFIP-like"/>
    <property type="match status" value="1"/>
</dbReference>
<dbReference type="GO" id="GO:0005783">
    <property type="term" value="C:endoplasmic reticulum"/>
    <property type="evidence" value="ECO:0007669"/>
    <property type="project" value="TreeGrafter"/>
</dbReference>
<dbReference type="EMBL" id="BPQB01000001">
    <property type="protein sequence ID" value="GJE84068.1"/>
    <property type="molecule type" value="Genomic_DNA"/>
</dbReference>
<dbReference type="GO" id="GO:0006511">
    <property type="term" value="P:ubiquitin-dependent protein catabolic process"/>
    <property type="evidence" value="ECO:0007669"/>
    <property type="project" value="TreeGrafter"/>
</dbReference>
<feature type="transmembrane region" description="Helical" evidence="6">
    <location>
        <begin position="365"/>
        <end position="386"/>
    </location>
</feature>
<protein>
    <submittedName>
        <fullName evidence="7">Metal homeostatis BSD2 family protein</fullName>
    </submittedName>
</protein>
<keyword evidence="8" id="KW-1185">Reference proteome</keyword>
<comment type="subcellular location">
    <subcellularLocation>
        <location evidence="1">Membrane</location>
        <topology evidence="1">Multi-pass membrane protein</topology>
    </subcellularLocation>
</comment>
<name>A0A9P3FWW1_9APHY</name>
<dbReference type="OrthoDB" id="10003116at2759"/>
<dbReference type="InterPro" id="IPR019325">
    <property type="entry name" value="NEDD4/Bsd2"/>
</dbReference>
<dbReference type="PANTHER" id="PTHR13396">
    <property type="entry name" value="NEDD4 FAMILY INTERACTING PROTEIN 1/2"/>
    <property type="match status" value="1"/>
</dbReference>
<feature type="transmembrane region" description="Helical" evidence="6">
    <location>
        <begin position="242"/>
        <end position="263"/>
    </location>
</feature>
<evidence type="ECO:0000256" key="3">
    <source>
        <dbReference type="ARBA" id="ARBA00022989"/>
    </source>
</evidence>
<feature type="region of interest" description="Disordered" evidence="5">
    <location>
        <begin position="1"/>
        <end position="104"/>
    </location>
</feature>
<dbReference type="PANTHER" id="PTHR13396:SF5">
    <property type="entry name" value="NEDD4 FAMILY INTERACTING PROTEIN"/>
    <property type="match status" value="1"/>
</dbReference>
<dbReference type="GO" id="GO:0005794">
    <property type="term" value="C:Golgi apparatus"/>
    <property type="evidence" value="ECO:0007669"/>
    <property type="project" value="TreeGrafter"/>
</dbReference>
<feature type="compositionally biased region" description="Basic and acidic residues" evidence="5">
    <location>
        <begin position="79"/>
        <end position="90"/>
    </location>
</feature>
<feature type="compositionally biased region" description="Acidic residues" evidence="5">
    <location>
        <begin position="19"/>
        <end position="35"/>
    </location>
</feature>
<comment type="caution">
    <text evidence="7">The sequence shown here is derived from an EMBL/GenBank/DDBJ whole genome shotgun (WGS) entry which is preliminary data.</text>
</comment>
<gene>
    <name evidence="7" type="ORF">PsYK624_001430</name>
</gene>
<evidence type="ECO:0000256" key="1">
    <source>
        <dbReference type="ARBA" id="ARBA00004141"/>
    </source>
</evidence>
<evidence type="ECO:0000256" key="6">
    <source>
        <dbReference type="SAM" id="Phobius"/>
    </source>
</evidence>
<dbReference type="Proteomes" id="UP000703269">
    <property type="component" value="Unassembled WGS sequence"/>
</dbReference>
<accession>A0A9P3FWW1</accession>
<sequence>MPSNIRYAPIPNPHTDPNAQDEMEAAFLESDDEDDHDHNDRNHVRATDATRNGYASLPNAEPESLSSPSREPGASQAYDFERAEYGEDWARPPPGSPPASTQFFQVQSQGNNNGIVPDFSAVARSARNATGGWARRVLPQRVAERLGVGSPHAEGAIGGGTQNDGVFANVTAKPSRPVRVTEGDNTYLVPEESQKDAPPSYASAQADAVPPYWETTIHAPASGSGPGDVMIESLPTGSLFSFLWNMLVSISFQFVGFLLTYLLHTTHAAKLGSRAGLGITLIQYGFAMRGRAEEWGKQEEIDGWGWQSTEQDSSTSPAPTFATAAEAEDYYGKLNANGTVSWPAVPVGGTTTEGTTFLGDATTEWLSFFLMTVGWFILLTSLLSFWRVKRWERGILASQPPSTLPAPGSSSASPSTLFQRLSMLRTGLGFPQRRAPPDDLAGEYPGALSTFGMPVPDEDEDAPVPERSEYIIPLDPDNPEANDRLARAYAEEARLQRALRAAGLL</sequence>